<dbReference type="Proteomes" id="UP000219329">
    <property type="component" value="Unassembled WGS sequence"/>
</dbReference>
<reference evidence="2 3" key="1">
    <citation type="submission" date="2017-08" db="EMBL/GenBank/DDBJ databases">
        <title>Fine stratification of microbial communities through a metagenomic profile of the photic zone.</title>
        <authorList>
            <person name="Haro-Moreno J.M."/>
            <person name="Lopez-Perez M."/>
            <person name="De La Torre J."/>
            <person name="Picazo A."/>
            <person name="Camacho A."/>
            <person name="Rodriguez-Valera F."/>
        </authorList>
    </citation>
    <scope>NUCLEOTIDE SEQUENCE [LARGE SCALE GENOMIC DNA]</scope>
    <source>
        <strain evidence="2">MED-G28</strain>
    </source>
</reference>
<keyword evidence="1" id="KW-1133">Transmembrane helix</keyword>
<evidence type="ECO:0000313" key="2">
    <source>
        <dbReference type="EMBL" id="PDH34910.1"/>
    </source>
</evidence>
<gene>
    <name evidence="2" type="ORF">CNF02_02490</name>
</gene>
<dbReference type="AlphaFoldDB" id="A0A2A5WEI8"/>
<name>A0A2A5WEI8_9GAMM</name>
<sequence>MSEEQVVPRNSKVKVLVGGSLAALLAIGIVGFIIYSATCPCVRTPGGFLFGESNNEPVSDWSFANQVPLCQLQIYAGIRPHSINLNCMSTPEGEMYLSCSVCDTKYWASKVDADEVGVMRLNGVTYPVYVNRITDPARMDQAWRARVAKLQIYQALDNPAPDPNAERPDRWWTFQITSRS</sequence>
<keyword evidence="1" id="KW-0472">Membrane</keyword>
<organism evidence="2 3">
    <name type="scientific">OM182 bacterium MED-G28</name>
    <dbReference type="NCBI Taxonomy" id="1986256"/>
    <lineage>
        <taxon>Bacteria</taxon>
        <taxon>Pseudomonadati</taxon>
        <taxon>Pseudomonadota</taxon>
        <taxon>Gammaproteobacteria</taxon>
        <taxon>OMG group</taxon>
        <taxon>OM182 clade</taxon>
    </lineage>
</organism>
<evidence type="ECO:0000313" key="3">
    <source>
        <dbReference type="Proteomes" id="UP000219329"/>
    </source>
</evidence>
<feature type="transmembrane region" description="Helical" evidence="1">
    <location>
        <begin position="15"/>
        <end position="35"/>
    </location>
</feature>
<accession>A0A2A5WEI8</accession>
<comment type="caution">
    <text evidence="2">The sequence shown here is derived from an EMBL/GenBank/DDBJ whole genome shotgun (WGS) entry which is preliminary data.</text>
</comment>
<keyword evidence="1" id="KW-0812">Transmembrane</keyword>
<protein>
    <submittedName>
        <fullName evidence="2">Uncharacterized protein</fullName>
    </submittedName>
</protein>
<evidence type="ECO:0000256" key="1">
    <source>
        <dbReference type="SAM" id="Phobius"/>
    </source>
</evidence>
<dbReference type="EMBL" id="NTJZ01000002">
    <property type="protein sequence ID" value="PDH34910.1"/>
    <property type="molecule type" value="Genomic_DNA"/>
</dbReference>
<proteinExistence type="predicted"/>